<proteinExistence type="predicted"/>
<evidence type="ECO:0000313" key="1">
    <source>
        <dbReference type="EMBL" id="VVC31324.1"/>
    </source>
</evidence>
<protein>
    <submittedName>
        <fullName evidence="1">Acetyl-coenzyme A transporter 1</fullName>
    </submittedName>
</protein>
<accession>A0A5E4MGB6</accession>
<dbReference type="InterPro" id="IPR024371">
    <property type="entry name" value="AcetylCoA_trans_1-like"/>
</dbReference>
<dbReference type="AlphaFoldDB" id="A0A5E4MGB6"/>
<sequence length="135" mass="15265">MTLSTIADEIQKFAHKHETRLDHHVNPLAIQLLDNSKYIRRRNAGYASICNAISKSLGNLICVVCLILLTSEDFSNKYLWTVNDTGGLVTIKEFSLNTKGVLKEVADLANIDLHQLKLDFQNSSKRRWMTGIYDG</sequence>
<dbReference type="EMBL" id="CABPRJ010000949">
    <property type="protein sequence ID" value="VVC31324.1"/>
    <property type="molecule type" value="Genomic_DNA"/>
</dbReference>
<name>A0A5E4MGB6_9HEMI</name>
<organism evidence="1 2">
    <name type="scientific">Cinara cedri</name>
    <dbReference type="NCBI Taxonomy" id="506608"/>
    <lineage>
        <taxon>Eukaryota</taxon>
        <taxon>Metazoa</taxon>
        <taxon>Ecdysozoa</taxon>
        <taxon>Arthropoda</taxon>
        <taxon>Hexapoda</taxon>
        <taxon>Insecta</taxon>
        <taxon>Pterygota</taxon>
        <taxon>Neoptera</taxon>
        <taxon>Paraneoptera</taxon>
        <taxon>Hemiptera</taxon>
        <taxon>Sternorrhyncha</taxon>
        <taxon>Aphidomorpha</taxon>
        <taxon>Aphidoidea</taxon>
        <taxon>Aphididae</taxon>
        <taxon>Lachninae</taxon>
        <taxon>Cinara</taxon>
    </lineage>
</organism>
<dbReference type="Proteomes" id="UP000325440">
    <property type="component" value="Unassembled WGS sequence"/>
</dbReference>
<reference evidence="1 2" key="1">
    <citation type="submission" date="2019-08" db="EMBL/GenBank/DDBJ databases">
        <authorList>
            <person name="Alioto T."/>
            <person name="Alioto T."/>
            <person name="Gomez Garrido J."/>
        </authorList>
    </citation>
    <scope>NUCLEOTIDE SEQUENCE [LARGE SCALE GENOMIC DNA]</scope>
</reference>
<evidence type="ECO:0000313" key="2">
    <source>
        <dbReference type="Proteomes" id="UP000325440"/>
    </source>
</evidence>
<dbReference type="GO" id="GO:0016020">
    <property type="term" value="C:membrane"/>
    <property type="evidence" value="ECO:0007669"/>
    <property type="project" value="InterPro"/>
</dbReference>
<dbReference type="Pfam" id="PF13000">
    <property type="entry name" value="Acatn"/>
    <property type="match status" value="1"/>
</dbReference>
<dbReference type="GO" id="GO:0035348">
    <property type="term" value="P:acetyl-CoA transmembrane transport"/>
    <property type="evidence" value="ECO:0007669"/>
    <property type="project" value="InterPro"/>
</dbReference>
<dbReference type="OrthoDB" id="6763940at2759"/>
<gene>
    <name evidence="1" type="ORF">CINCED_3A006273</name>
</gene>
<dbReference type="GO" id="GO:0008521">
    <property type="term" value="F:acetyl-CoA transmembrane transporter activity"/>
    <property type="evidence" value="ECO:0007669"/>
    <property type="project" value="InterPro"/>
</dbReference>
<keyword evidence="2" id="KW-1185">Reference proteome</keyword>